<organism evidence="5">
    <name type="scientific">Chelativorans sp. (strain BNC1)</name>
    <dbReference type="NCBI Taxonomy" id="266779"/>
    <lineage>
        <taxon>Bacteria</taxon>
        <taxon>Pseudomonadati</taxon>
        <taxon>Pseudomonadota</taxon>
        <taxon>Alphaproteobacteria</taxon>
        <taxon>Hyphomicrobiales</taxon>
        <taxon>Phyllobacteriaceae</taxon>
        <taxon>Chelativorans</taxon>
    </lineage>
</organism>
<keyword evidence="3" id="KW-0732">Signal</keyword>
<accession>Q11FV6</accession>
<comment type="similarity">
    <text evidence="2">Belongs to the virb1 family.</text>
</comment>
<dbReference type="STRING" id="266779.Meso_2331"/>
<dbReference type="CAZy" id="GH23">
    <property type="family name" value="Glycoside Hydrolase Family 23"/>
</dbReference>
<dbReference type="Pfam" id="PF01464">
    <property type="entry name" value="SLT"/>
    <property type="match status" value="1"/>
</dbReference>
<dbReference type="SUPFAM" id="SSF53955">
    <property type="entry name" value="Lysozyme-like"/>
    <property type="match status" value="1"/>
</dbReference>
<feature type="domain" description="Transglycosylase SLT" evidence="4">
    <location>
        <begin position="43"/>
        <end position="148"/>
    </location>
</feature>
<comment type="similarity">
    <text evidence="1">Belongs to the transglycosylase Slt family.</text>
</comment>
<name>Q11FV6_CHESB</name>
<feature type="signal peptide" evidence="3">
    <location>
        <begin position="1"/>
        <end position="19"/>
    </location>
</feature>
<dbReference type="KEGG" id="mes:Meso_2331"/>
<gene>
    <name evidence="5" type="ordered locus">Meso_2331</name>
</gene>
<dbReference type="HOGENOM" id="CLU_077897_0_0_5"/>
<reference evidence="5" key="1">
    <citation type="submission" date="2006-06" db="EMBL/GenBank/DDBJ databases">
        <title>Complete sequence of chromosome of Chelativorans sp. BNC1.</title>
        <authorList>
            <consortium name="US DOE Joint Genome Institute"/>
            <person name="Copeland A."/>
            <person name="Lucas S."/>
            <person name="Lapidus A."/>
            <person name="Barry K."/>
            <person name="Detter J.C."/>
            <person name="Glavina del Rio T."/>
            <person name="Hammon N."/>
            <person name="Israni S."/>
            <person name="Dalin E."/>
            <person name="Tice H."/>
            <person name="Pitluck S."/>
            <person name="Chertkov O."/>
            <person name="Brettin T."/>
            <person name="Bruce D."/>
            <person name="Han C."/>
            <person name="Tapia R."/>
            <person name="Gilna P."/>
            <person name="Schmutz J."/>
            <person name="Larimer F."/>
            <person name="Land M."/>
            <person name="Hauser L."/>
            <person name="Kyrpides N."/>
            <person name="Mikhailova N."/>
            <person name="Richardson P."/>
        </authorList>
    </citation>
    <scope>NUCLEOTIDE SEQUENCE</scope>
    <source>
        <strain evidence="5">BNC1</strain>
    </source>
</reference>
<dbReference type="PANTHER" id="PTHR37423">
    <property type="entry name" value="SOLUBLE LYTIC MUREIN TRANSGLYCOSYLASE-RELATED"/>
    <property type="match status" value="1"/>
</dbReference>
<dbReference type="eggNOG" id="COG0741">
    <property type="taxonomic scope" value="Bacteria"/>
</dbReference>
<dbReference type="PANTHER" id="PTHR37423:SF2">
    <property type="entry name" value="MEMBRANE-BOUND LYTIC MUREIN TRANSGLYCOSYLASE C"/>
    <property type="match status" value="1"/>
</dbReference>
<evidence type="ECO:0000313" key="5">
    <source>
        <dbReference type="EMBL" id="ABG63719.1"/>
    </source>
</evidence>
<dbReference type="Gene3D" id="1.10.530.10">
    <property type="match status" value="1"/>
</dbReference>
<dbReference type="InterPro" id="IPR008258">
    <property type="entry name" value="Transglycosylase_SLT_dom_1"/>
</dbReference>
<protein>
    <submittedName>
        <fullName evidence="5">Lytic transglycosylase, catalytic</fullName>
    </submittedName>
</protein>
<dbReference type="CDD" id="cd00254">
    <property type="entry name" value="LT-like"/>
    <property type="match status" value="1"/>
</dbReference>
<evidence type="ECO:0000256" key="3">
    <source>
        <dbReference type="SAM" id="SignalP"/>
    </source>
</evidence>
<sequence precursor="true">MVVSRCAVLLLAGIFPIIAAPVAVFAQERPGEQAAVADPYAANIHQASRRFGIPAAWIRAVLRTESAGDVHAISSEGAMGLMQVMPDTWAELRVRYRLGLDPFDPRDNIIAGTAYLREMFDRYGNVGAMLAAYNAGPDRYDEYLSKGRALPAETRAYVAALTPVLGGYPVSSAIASAAPARPDWREAPLFVGRSIGTRVADALQPGVRLDDQSVSLPVRDMSAIEPQSGGLFVVRVSTGEQQ</sequence>
<proteinExistence type="inferred from homology"/>
<evidence type="ECO:0000256" key="1">
    <source>
        <dbReference type="ARBA" id="ARBA00007734"/>
    </source>
</evidence>
<evidence type="ECO:0000259" key="4">
    <source>
        <dbReference type="Pfam" id="PF01464"/>
    </source>
</evidence>
<feature type="chain" id="PRO_5004180046" evidence="3">
    <location>
        <begin position="20"/>
        <end position="242"/>
    </location>
</feature>
<dbReference type="AlphaFoldDB" id="Q11FV6"/>
<dbReference type="EMBL" id="CP000390">
    <property type="protein sequence ID" value="ABG63719.1"/>
    <property type="molecule type" value="Genomic_DNA"/>
</dbReference>
<evidence type="ECO:0000256" key="2">
    <source>
        <dbReference type="ARBA" id="ARBA00009387"/>
    </source>
</evidence>
<dbReference type="InterPro" id="IPR023346">
    <property type="entry name" value="Lysozyme-like_dom_sf"/>
</dbReference>